<dbReference type="InterPro" id="IPR035979">
    <property type="entry name" value="RBD_domain_sf"/>
</dbReference>
<reference evidence="5 6" key="1">
    <citation type="submission" date="2014-11" db="EMBL/GenBank/DDBJ databases">
        <title>Genetic blueprint of the zoonotic pathogen Toxocara canis.</title>
        <authorList>
            <person name="Zhu X.-Q."/>
            <person name="Korhonen P.K."/>
            <person name="Cai H."/>
            <person name="Young N.D."/>
            <person name="Nejsum P."/>
            <person name="von Samson-Himmelstjerna G."/>
            <person name="Boag P.R."/>
            <person name="Tan P."/>
            <person name="Li Q."/>
            <person name="Min J."/>
            <person name="Yang Y."/>
            <person name="Wang X."/>
            <person name="Fang X."/>
            <person name="Hall R.S."/>
            <person name="Hofmann A."/>
            <person name="Sternberg P.W."/>
            <person name="Jex A.R."/>
            <person name="Gasser R.B."/>
        </authorList>
    </citation>
    <scope>NUCLEOTIDE SEQUENCE [LARGE SCALE GENOMIC DNA]</scope>
    <source>
        <strain evidence="5">PN_DK_2014</strain>
    </source>
</reference>
<dbReference type="GO" id="GO:0003723">
    <property type="term" value="F:RNA binding"/>
    <property type="evidence" value="ECO:0007669"/>
    <property type="project" value="UniProtKB-UniRule"/>
</dbReference>
<dbReference type="Pfam" id="PF00076">
    <property type="entry name" value="RRM_1"/>
    <property type="match status" value="1"/>
</dbReference>
<evidence type="ECO:0000313" key="6">
    <source>
        <dbReference type="Proteomes" id="UP000031036"/>
    </source>
</evidence>
<keyword evidence="5" id="KW-0687">Ribonucleoprotein</keyword>
<dbReference type="InterPro" id="IPR003511">
    <property type="entry name" value="HORMA_dom"/>
</dbReference>
<dbReference type="GO" id="GO:1990904">
    <property type="term" value="C:ribonucleoprotein complex"/>
    <property type="evidence" value="ECO:0007669"/>
    <property type="project" value="UniProtKB-KW"/>
</dbReference>
<dbReference type="SUPFAM" id="SSF56019">
    <property type="entry name" value="The spindle assembly checkpoint protein mad2"/>
    <property type="match status" value="1"/>
</dbReference>
<dbReference type="AlphaFoldDB" id="A0A0B2VPB9"/>
<dbReference type="InterPro" id="IPR000504">
    <property type="entry name" value="RRM_dom"/>
</dbReference>
<dbReference type="SMART" id="SM00360">
    <property type="entry name" value="RRM"/>
    <property type="match status" value="1"/>
</dbReference>
<dbReference type="InterPro" id="IPR036570">
    <property type="entry name" value="HORMA_dom_sf"/>
</dbReference>
<gene>
    <name evidence="5" type="primary">SYNCRIP</name>
    <name evidence="5" type="ORF">Tcan_05260</name>
</gene>
<evidence type="ECO:0000313" key="5">
    <source>
        <dbReference type="EMBL" id="KHN82885.1"/>
    </source>
</evidence>
<feature type="domain" description="HORMA" evidence="4">
    <location>
        <begin position="212"/>
        <end position="323"/>
    </location>
</feature>
<evidence type="ECO:0000256" key="1">
    <source>
        <dbReference type="ARBA" id="ARBA00022884"/>
    </source>
</evidence>
<dbReference type="Proteomes" id="UP000031036">
    <property type="component" value="Unassembled WGS sequence"/>
</dbReference>
<dbReference type="Gene3D" id="3.30.900.10">
    <property type="entry name" value="HORMA domain"/>
    <property type="match status" value="1"/>
</dbReference>
<keyword evidence="1 2" id="KW-0694">RNA-binding</keyword>
<dbReference type="PROSITE" id="PS50102">
    <property type="entry name" value="RRM"/>
    <property type="match status" value="1"/>
</dbReference>
<proteinExistence type="predicted"/>
<organism evidence="5 6">
    <name type="scientific">Toxocara canis</name>
    <name type="common">Canine roundworm</name>
    <dbReference type="NCBI Taxonomy" id="6265"/>
    <lineage>
        <taxon>Eukaryota</taxon>
        <taxon>Metazoa</taxon>
        <taxon>Ecdysozoa</taxon>
        <taxon>Nematoda</taxon>
        <taxon>Chromadorea</taxon>
        <taxon>Rhabditida</taxon>
        <taxon>Spirurina</taxon>
        <taxon>Ascaridomorpha</taxon>
        <taxon>Ascaridoidea</taxon>
        <taxon>Toxocaridae</taxon>
        <taxon>Toxocara</taxon>
    </lineage>
</organism>
<sequence>LRAWNLDLVVDWAEQQEEPDEETMAKVKVLYVRNLKEAVTEEQLKEMFAAHGEVDHVKKIKDYAFVHFNERDQILRFSNLTIFICERDARIRRQRQLNINKMNMGERDDVETIRLGRKAFDGRRAIANLLVEYLELFSHAVLFAFGGYPSTAFAPVNYCDVIVHFSNLTIFICERDARIRRQRQLNINKMNMGERDDVETIRLGRKAFDGRRAIANLLVEYLELFSHAVLFAFGGYPSTAFAPVNYCDVIVHKCTDKEVQTYVDTCMRTVHRWLQYAKLSKFSAAIRDENDETVVEYMVIVSRAFYTGAKRMWVSYKFREIIA</sequence>
<dbReference type="Gene3D" id="3.30.70.330">
    <property type="match status" value="1"/>
</dbReference>
<dbReference type="EMBL" id="JPKZ01001284">
    <property type="protein sequence ID" value="KHN82885.1"/>
    <property type="molecule type" value="Genomic_DNA"/>
</dbReference>
<protein>
    <submittedName>
        <fullName evidence="5">Heterogeneous nuclear ribonucleoprotein Q</fullName>
    </submittedName>
</protein>
<keyword evidence="6" id="KW-1185">Reference proteome</keyword>
<dbReference type="PROSITE" id="PS50815">
    <property type="entry name" value="HORMA"/>
    <property type="match status" value="1"/>
</dbReference>
<dbReference type="InterPro" id="IPR012677">
    <property type="entry name" value="Nucleotide-bd_a/b_plait_sf"/>
</dbReference>
<comment type="caution">
    <text evidence="5">The sequence shown here is derived from an EMBL/GenBank/DDBJ whole genome shotgun (WGS) entry which is preliminary data.</text>
</comment>
<accession>A0A0B2VPB9</accession>
<dbReference type="OrthoDB" id="21254at2759"/>
<dbReference type="PANTHER" id="PTHR21245">
    <property type="entry name" value="HETEROGENEOUS NUCLEAR RIBONUCLEOPROTEIN"/>
    <property type="match status" value="1"/>
</dbReference>
<feature type="domain" description="RRM" evidence="3">
    <location>
        <begin position="28"/>
        <end position="96"/>
    </location>
</feature>
<feature type="non-terminal residue" evidence="5">
    <location>
        <position position="1"/>
    </location>
</feature>
<evidence type="ECO:0000259" key="4">
    <source>
        <dbReference type="PROSITE" id="PS50815"/>
    </source>
</evidence>
<evidence type="ECO:0000259" key="3">
    <source>
        <dbReference type="PROSITE" id="PS50102"/>
    </source>
</evidence>
<dbReference type="SUPFAM" id="SSF54928">
    <property type="entry name" value="RNA-binding domain, RBD"/>
    <property type="match status" value="1"/>
</dbReference>
<name>A0A0B2VPB9_TOXCA</name>
<evidence type="ECO:0000256" key="2">
    <source>
        <dbReference type="PROSITE-ProRule" id="PRU00176"/>
    </source>
</evidence>
<dbReference type="STRING" id="6265.A0A0B2VPB9"/>